<evidence type="ECO:0000313" key="2">
    <source>
        <dbReference type="Proteomes" id="UP001157502"/>
    </source>
</evidence>
<keyword evidence="2" id="KW-1185">Reference proteome</keyword>
<protein>
    <submittedName>
        <fullName evidence="1">Uncharacterized protein</fullName>
    </submittedName>
</protein>
<proteinExistence type="predicted"/>
<evidence type="ECO:0000313" key="1">
    <source>
        <dbReference type="EMBL" id="KAJ8003704.1"/>
    </source>
</evidence>
<comment type="caution">
    <text evidence="1">The sequence shown here is derived from an EMBL/GenBank/DDBJ whole genome shotgun (WGS) entry which is preliminary data.</text>
</comment>
<accession>A0ACC2GIY2</accession>
<dbReference type="EMBL" id="CM055739">
    <property type="protein sequence ID" value="KAJ8003704.1"/>
    <property type="molecule type" value="Genomic_DNA"/>
</dbReference>
<reference evidence="1" key="1">
    <citation type="submission" date="2021-05" db="EMBL/GenBank/DDBJ databases">
        <authorList>
            <person name="Pan Q."/>
            <person name="Jouanno E."/>
            <person name="Zahm M."/>
            <person name="Klopp C."/>
            <person name="Cabau C."/>
            <person name="Louis A."/>
            <person name="Berthelot C."/>
            <person name="Parey E."/>
            <person name="Roest Crollius H."/>
            <person name="Montfort J."/>
            <person name="Robinson-Rechavi M."/>
            <person name="Bouchez O."/>
            <person name="Lampietro C."/>
            <person name="Lopez Roques C."/>
            <person name="Donnadieu C."/>
            <person name="Postlethwait J."/>
            <person name="Bobe J."/>
            <person name="Dillon D."/>
            <person name="Chandos A."/>
            <person name="von Hippel F."/>
            <person name="Guiguen Y."/>
        </authorList>
    </citation>
    <scope>NUCLEOTIDE SEQUENCE</scope>
    <source>
        <strain evidence="1">YG-Jan2019</strain>
    </source>
</reference>
<sequence>MCHLSASNDNRPVALTSRIIKTFGRPLVALHLLVKSSLDLLWFAYQAQTGEWGTPLPSCYTVSTLTSTSRH</sequence>
<organism evidence="1 2">
    <name type="scientific">Dallia pectoralis</name>
    <name type="common">Alaska blackfish</name>
    <dbReference type="NCBI Taxonomy" id="75939"/>
    <lineage>
        <taxon>Eukaryota</taxon>
        <taxon>Metazoa</taxon>
        <taxon>Chordata</taxon>
        <taxon>Craniata</taxon>
        <taxon>Vertebrata</taxon>
        <taxon>Euteleostomi</taxon>
        <taxon>Actinopterygii</taxon>
        <taxon>Neopterygii</taxon>
        <taxon>Teleostei</taxon>
        <taxon>Protacanthopterygii</taxon>
        <taxon>Esociformes</taxon>
        <taxon>Umbridae</taxon>
        <taxon>Dallia</taxon>
    </lineage>
</organism>
<gene>
    <name evidence="1" type="ORF">DPEC_G00151080</name>
</gene>
<name>A0ACC2GIY2_DALPE</name>
<dbReference type="Proteomes" id="UP001157502">
    <property type="component" value="Chromosome 12"/>
</dbReference>